<evidence type="ECO:0000256" key="2">
    <source>
        <dbReference type="ARBA" id="ARBA00023002"/>
    </source>
</evidence>
<dbReference type="EMBL" id="JAAAUQ010000748">
    <property type="protein sequence ID" value="KAF9147834.1"/>
    <property type="molecule type" value="Genomic_DNA"/>
</dbReference>
<keyword evidence="7" id="KW-1185">Reference proteome</keyword>
<dbReference type="AlphaFoldDB" id="A0A9P5RWS1"/>
<evidence type="ECO:0000313" key="6">
    <source>
        <dbReference type="EMBL" id="KAF9147834.1"/>
    </source>
</evidence>
<keyword evidence="5" id="KW-0732">Signal</keyword>
<protein>
    <recommendedName>
        <fullName evidence="8">FAD-binding domain-containing protein</fullName>
    </recommendedName>
</protein>
<evidence type="ECO:0000256" key="5">
    <source>
        <dbReference type="SAM" id="SignalP"/>
    </source>
</evidence>
<dbReference type="InterPro" id="IPR050493">
    <property type="entry name" value="FAD-dep_Monooxygenase_BioMet"/>
</dbReference>
<evidence type="ECO:0000313" key="7">
    <source>
        <dbReference type="Proteomes" id="UP000748756"/>
    </source>
</evidence>
<keyword evidence="3" id="KW-0503">Monooxygenase</keyword>
<feature type="chain" id="PRO_5040477628" description="FAD-binding domain-containing protein" evidence="5">
    <location>
        <begin position="26"/>
        <end position="464"/>
    </location>
</feature>
<evidence type="ECO:0008006" key="8">
    <source>
        <dbReference type="Google" id="ProtNLM"/>
    </source>
</evidence>
<evidence type="ECO:0000256" key="3">
    <source>
        <dbReference type="ARBA" id="ARBA00023033"/>
    </source>
</evidence>
<name>A0A9P5RWS1_9FUNG</name>
<dbReference type="InterPro" id="IPR036188">
    <property type="entry name" value="FAD/NAD-bd_sf"/>
</dbReference>
<comment type="caution">
    <text evidence="6">The sequence shown here is derived from an EMBL/GenBank/DDBJ whole genome shotgun (WGS) entry which is preliminary data.</text>
</comment>
<keyword evidence="2" id="KW-0560">Oxidoreductase</keyword>
<dbReference type="Gene3D" id="3.50.50.60">
    <property type="entry name" value="FAD/NAD(P)-binding domain"/>
    <property type="match status" value="2"/>
</dbReference>
<proteinExistence type="inferred from homology"/>
<accession>A0A9P5RWS1</accession>
<sequence length="464" mass="49804">MDPVIIVGAGLGGLLLALLLDQATTPIPYTILERSTERKWPLEGGGVIFLTPQIHPLLARLGILEALREISRPVAALTVYEYHQYAKAAASLDSAGGGGGAGSSSQAGSASGSGSAGSAGSGSEPKRSGFGGGDGDDDGGEGMLFSKSRYDYDTLAISRPELYNFLVDRIPEEKLVLGKQVEELVFQDIAHDERSAVPVPAPVPDTRSSRRSSGGRGTEAEVEEVQAEEVGAEQGGAIMMTIPLMDNHSGIDPNTSNIVAAVVCSDGSRYEGIIVGADGAYSTVRLSLYRHLRDRGLLTTAAADKKDSNEIHHHHGHGPMQAKFRVLVGQTRELDPDRFELLKNEYSDVRVLVSQGIYPFAFWCVPMTGNKICWMLEEKLADEQICPEIEDFAQNQLAISQLCESVRSIPSSYQEGRVTVGEIILDSTPEGTAALLLREEGYFSTWTHGNIALMGDACHKLYLA</sequence>
<reference evidence="6" key="1">
    <citation type="journal article" date="2020" name="Fungal Divers.">
        <title>Resolving the Mortierellaceae phylogeny through synthesis of multi-gene phylogenetics and phylogenomics.</title>
        <authorList>
            <person name="Vandepol N."/>
            <person name="Liber J."/>
            <person name="Desiro A."/>
            <person name="Na H."/>
            <person name="Kennedy M."/>
            <person name="Barry K."/>
            <person name="Grigoriev I.V."/>
            <person name="Miller A.N."/>
            <person name="O'Donnell K."/>
            <person name="Stajich J.E."/>
            <person name="Bonito G."/>
        </authorList>
    </citation>
    <scope>NUCLEOTIDE SEQUENCE</scope>
    <source>
        <strain evidence="6">NRRL 6426</strain>
    </source>
</reference>
<comment type="similarity">
    <text evidence="1">Belongs to the paxM FAD-dependent monooxygenase family.</text>
</comment>
<evidence type="ECO:0000256" key="1">
    <source>
        <dbReference type="ARBA" id="ARBA00007992"/>
    </source>
</evidence>
<feature type="compositionally biased region" description="Low complexity" evidence="4">
    <location>
        <begin position="103"/>
        <end position="113"/>
    </location>
</feature>
<gene>
    <name evidence="6" type="ORF">BG015_010450</name>
</gene>
<dbReference type="PANTHER" id="PTHR13789:SF309">
    <property type="entry name" value="PUTATIVE (AFU_ORTHOLOGUE AFUA_6G14510)-RELATED"/>
    <property type="match status" value="1"/>
</dbReference>
<organism evidence="6 7">
    <name type="scientific">Linnemannia schmuckeri</name>
    <dbReference type="NCBI Taxonomy" id="64567"/>
    <lineage>
        <taxon>Eukaryota</taxon>
        <taxon>Fungi</taxon>
        <taxon>Fungi incertae sedis</taxon>
        <taxon>Mucoromycota</taxon>
        <taxon>Mortierellomycotina</taxon>
        <taxon>Mortierellomycetes</taxon>
        <taxon>Mortierellales</taxon>
        <taxon>Mortierellaceae</taxon>
        <taxon>Linnemannia</taxon>
    </lineage>
</organism>
<dbReference type="PANTHER" id="PTHR13789">
    <property type="entry name" value="MONOOXYGENASE"/>
    <property type="match status" value="1"/>
</dbReference>
<feature type="signal peptide" evidence="5">
    <location>
        <begin position="1"/>
        <end position="25"/>
    </location>
</feature>
<dbReference type="GO" id="GO:0004497">
    <property type="term" value="F:monooxygenase activity"/>
    <property type="evidence" value="ECO:0007669"/>
    <property type="project" value="UniProtKB-KW"/>
</dbReference>
<feature type="region of interest" description="Disordered" evidence="4">
    <location>
        <begin position="96"/>
        <end position="142"/>
    </location>
</feature>
<dbReference type="SUPFAM" id="SSF51905">
    <property type="entry name" value="FAD/NAD(P)-binding domain"/>
    <property type="match status" value="1"/>
</dbReference>
<dbReference type="Proteomes" id="UP000748756">
    <property type="component" value="Unassembled WGS sequence"/>
</dbReference>
<evidence type="ECO:0000256" key="4">
    <source>
        <dbReference type="SAM" id="MobiDB-lite"/>
    </source>
</evidence>
<dbReference type="OrthoDB" id="655030at2759"/>
<feature type="region of interest" description="Disordered" evidence="4">
    <location>
        <begin position="196"/>
        <end position="227"/>
    </location>
</feature>